<proteinExistence type="predicted"/>
<dbReference type="Proteomes" id="UP000076532">
    <property type="component" value="Unassembled WGS sequence"/>
</dbReference>
<dbReference type="AlphaFoldDB" id="A0A166VRI2"/>
<dbReference type="OrthoDB" id="3269637at2759"/>
<dbReference type="InterPro" id="IPR003615">
    <property type="entry name" value="HNH_nuc"/>
</dbReference>
<dbReference type="Pfam" id="PF13391">
    <property type="entry name" value="HNH_2"/>
    <property type="match status" value="1"/>
</dbReference>
<reference evidence="3 4" key="1">
    <citation type="journal article" date="2016" name="Mol. Biol. Evol.">
        <title>Comparative Genomics of Early-Diverging Mushroom-Forming Fungi Provides Insights into the Origins of Lignocellulose Decay Capabilities.</title>
        <authorList>
            <person name="Nagy L.G."/>
            <person name="Riley R."/>
            <person name="Tritt A."/>
            <person name="Adam C."/>
            <person name="Daum C."/>
            <person name="Floudas D."/>
            <person name="Sun H."/>
            <person name="Yadav J.S."/>
            <person name="Pangilinan J."/>
            <person name="Larsson K.H."/>
            <person name="Matsuura K."/>
            <person name="Barry K."/>
            <person name="Labutti K."/>
            <person name="Kuo R."/>
            <person name="Ohm R.A."/>
            <person name="Bhattacharya S.S."/>
            <person name="Shirouzu T."/>
            <person name="Yoshinaga Y."/>
            <person name="Martin F.M."/>
            <person name="Grigoriev I.V."/>
            <person name="Hibbett D.S."/>
        </authorList>
    </citation>
    <scope>NUCLEOTIDE SEQUENCE [LARGE SCALE GENOMIC DNA]</scope>
    <source>
        <strain evidence="3 4">CBS 109695</strain>
    </source>
</reference>
<organism evidence="3 4">
    <name type="scientific">Athelia psychrophila</name>
    <dbReference type="NCBI Taxonomy" id="1759441"/>
    <lineage>
        <taxon>Eukaryota</taxon>
        <taxon>Fungi</taxon>
        <taxon>Dikarya</taxon>
        <taxon>Basidiomycota</taxon>
        <taxon>Agaricomycotina</taxon>
        <taxon>Agaricomycetes</taxon>
        <taxon>Agaricomycetidae</taxon>
        <taxon>Atheliales</taxon>
        <taxon>Atheliaceae</taxon>
        <taxon>Athelia</taxon>
    </lineage>
</organism>
<gene>
    <name evidence="3" type="ORF">FIBSPDRAFT_721825</name>
</gene>
<keyword evidence="4" id="KW-1185">Reference proteome</keyword>
<feature type="domain" description="HNH nuclease" evidence="2">
    <location>
        <begin position="106"/>
        <end position="141"/>
    </location>
</feature>
<evidence type="ECO:0000259" key="2">
    <source>
        <dbReference type="Pfam" id="PF13391"/>
    </source>
</evidence>
<sequence length="345" mass="38365">MVEIYLSTPNEAQVLALSVPSSDIQRLSNRPLKWLRFIMFTVCGVHGDLSATPNGHPVDYGNIPHADIAQAYYYTPEGDSNFVDYKALHDRITSSELTARHSQFRDDVMDHDGSVCINSVENGIFLNKELHTMFSSGRAAFLKTPNFALDTVDIPRVEADPMPPSCITLQQLVPPTGYAQLPDLNTHFAGTGVLLPPSILLDYMYGAAVYRRCGAGQGIEGMMQNRFLAHYENIPMPPPSPTSSASSNPGSIYDGSNGDKFKLPPRRRYYKSDMSAEMLQAMDSIHLHQQTLILLMLLSMWVKGTTPEAMAAERQRQEEEEELCVQKAGQVKVLDWLQSDVHSLS</sequence>
<feature type="compositionally biased region" description="Low complexity" evidence="1">
    <location>
        <begin position="242"/>
        <end position="251"/>
    </location>
</feature>
<evidence type="ECO:0000256" key="1">
    <source>
        <dbReference type="SAM" id="MobiDB-lite"/>
    </source>
</evidence>
<evidence type="ECO:0000313" key="4">
    <source>
        <dbReference type="Proteomes" id="UP000076532"/>
    </source>
</evidence>
<name>A0A166VRI2_9AGAM</name>
<feature type="region of interest" description="Disordered" evidence="1">
    <location>
        <begin position="233"/>
        <end position="264"/>
    </location>
</feature>
<dbReference type="EMBL" id="KV417484">
    <property type="protein sequence ID" value="KZP32991.1"/>
    <property type="molecule type" value="Genomic_DNA"/>
</dbReference>
<evidence type="ECO:0000313" key="3">
    <source>
        <dbReference type="EMBL" id="KZP32991.1"/>
    </source>
</evidence>
<accession>A0A166VRI2</accession>
<protein>
    <recommendedName>
        <fullName evidence="2">HNH nuclease domain-containing protein</fullName>
    </recommendedName>
</protein>